<dbReference type="AlphaFoldDB" id="A0A806K717"/>
<dbReference type="Pfam" id="PF13542">
    <property type="entry name" value="HTH_Tnp_ISL3"/>
    <property type="match status" value="1"/>
</dbReference>
<dbReference type="Pfam" id="PF14690">
    <property type="entry name" value="Zn_ribbon_ISL3"/>
    <property type="match status" value="1"/>
</dbReference>
<proteinExistence type="predicted"/>
<dbReference type="InterPro" id="IPR029261">
    <property type="entry name" value="Transposase_Znf"/>
</dbReference>
<evidence type="ECO:0000313" key="3">
    <source>
        <dbReference type="EMBL" id="AGT63654.1"/>
    </source>
</evidence>
<organism evidence="3 4">
    <name type="scientific">Lacticaseibacillus paracasei subsp. paracasei 8700:2</name>
    <dbReference type="NCBI Taxonomy" id="537973"/>
    <lineage>
        <taxon>Bacteria</taxon>
        <taxon>Bacillati</taxon>
        <taxon>Bacillota</taxon>
        <taxon>Bacilli</taxon>
        <taxon>Lactobacillales</taxon>
        <taxon>Lactobacillaceae</taxon>
        <taxon>Lacticaseibacillus</taxon>
    </lineage>
</organism>
<dbReference type="InterPro" id="IPR032877">
    <property type="entry name" value="Transposase_HTH"/>
</dbReference>
<dbReference type="InterPro" id="IPR047951">
    <property type="entry name" value="Transpos_ISL3"/>
</dbReference>
<evidence type="ECO:0008006" key="5">
    <source>
        <dbReference type="Google" id="ProtNLM"/>
    </source>
</evidence>
<feature type="domain" description="Transposase IS204/IS1001/IS1096/IS1165 helix-turn-helix" evidence="1">
    <location>
        <begin position="100"/>
        <end position="147"/>
    </location>
</feature>
<protein>
    <recommendedName>
        <fullName evidence="5">Transposase</fullName>
    </recommendedName>
</protein>
<dbReference type="Proteomes" id="UP000015927">
    <property type="component" value="Chromosome"/>
</dbReference>
<dbReference type="PANTHER" id="PTHR33498">
    <property type="entry name" value="TRANSPOSASE FOR INSERTION SEQUENCE ELEMENT IS1557"/>
    <property type="match status" value="1"/>
</dbReference>
<dbReference type="PANTHER" id="PTHR33498:SF1">
    <property type="entry name" value="TRANSPOSASE FOR INSERTION SEQUENCE ELEMENT IS1557"/>
    <property type="match status" value="1"/>
</dbReference>
<evidence type="ECO:0000259" key="1">
    <source>
        <dbReference type="Pfam" id="PF13542"/>
    </source>
</evidence>
<sequence>MSQYDPTLSVLGIPDHNIKVAFVRHEYRGNGVRRRQYHVIDAELTYRLTRCPLCGFEALHPNGFYTAHVRVLNGVEMPTVIDLHKQRWRCHNCYHTVSAKTPLVQPNHTIAAHMTERIMKLAHERLPVKTIARIIGISASSVQRIIDQNLKLRPARRLPTRLCFDEFRSTHGMMSFICLDADSHRLIALLGDRLKIFSSLIIHSLTALGSRRSPWT</sequence>
<evidence type="ECO:0000313" key="4">
    <source>
        <dbReference type="Proteomes" id="UP000015927"/>
    </source>
</evidence>
<evidence type="ECO:0000259" key="2">
    <source>
        <dbReference type="Pfam" id="PF14690"/>
    </source>
</evidence>
<name>A0A806K717_LACPA</name>
<dbReference type="EMBL" id="CP002391">
    <property type="protein sequence ID" value="AGT63654.1"/>
    <property type="molecule type" value="Genomic_DNA"/>
</dbReference>
<gene>
    <name evidence="3" type="ORF">LBPG_03064</name>
</gene>
<feature type="domain" description="Transposase IS204/IS1001/IS1096/IS1165 zinc-finger" evidence="2">
    <location>
        <begin position="49"/>
        <end position="93"/>
    </location>
</feature>
<dbReference type="KEGG" id="lpi:LBPG_03064"/>
<accession>A0A806K717</accession>
<reference evidence="3 4" key="1">
    <citation type="submission" date="2010-12" db="EMBL/GenBank/DDBJ databases">
        <title>The Genome Sequence of Lactobacillus paracasei subsp. paracasei strain 8700:2.</title>
        <authorList>
            <consortium name="The Broad Institute Genome Sequencing Platform"/>
            <person name="Ward D."/>
            <person name="Earl A."/>
            <person name="Feldgarden M."/>
            <person name="Young S.K."/>
            <person name="Gargeya S."/>
            <person name="Zeng Q."/>
            <person name="Alvarado L."/>
            <person name="Berlin A."/>
            <person name="Bochicchio J."/>
            <person name="Chapman S.B."/>
            <person name="Chen Z."/>
            <person name="Freedman E."/>
            <person name="Gellesch M."/>
            <person name="Goldberg J."/>
            <person name="Griggs A."/>
            <person name="Gujja S."/>
            <person name="Heilman E."/>
            <person name="Heiman D."/>
            <person name="Howarth C."/>
            <person name="Mehta T."/>
            <person name="Neiman D."/>
            <person name="Pearson M."/>
            <person name="Roberts A."/>
            <person name="Saif S."/>
            <person name="Shea T."/>
            <person name="Shenoy N."/>
            <person name="Sisk P."/>
            <person name="Stolte C."/>
            <person name="Sykes S."/>
            <person name="White J."/>
            <person name="Yandava C."/>
            <person name="Saulnier D."/>
            <person name="Haas B."/>
            <person name="Nusbaum C."/>
            <person name="Birren B."/>
        </authorList>
    </citation>
    <scope>NUCLEOTIDE SEQUENCE [LARGE SCALE GENOMIC DNA]</scope>
    <source>
        <strain evidence="3 4">8700:2</strain>
    </source>
</reference>